<comment type="pathway">
    <text evidence="6">Cofactor metabolism; pyridoxal 5'-phosphate salvage; pyridoxal 5'-phosphate from pyridoxine 5'-phosphate: step 1/1.</text>
</comment>
<feature type="binding site" evidence="6">
    <location>
        <position position="70"/>
    </location>
    <ligand>
        <name>FMN</name>
        <dbReference type="ChEBI" id="CHEBI:58210"/>
    </ligand>
</feature>
<comment type="catalytic activity">
    <reaction evidence="6">
        <text>pyridoxamine 5'-phosphate + O2 + H2O = pyridoxal 5'-phosphate + H2O2 + NH4(+)</text>
        <dbReference type="Rhea" id="RHEA:15817"/>
        <dbReference type="ChEBI" id="CHEBI:15377"/>
        <dbReference type="ChEBI" id="CHEBI:15379"/>
        <dbReference type="ChEBI" id="CHEBI:16240"/>
        <dbReference type="ChEBI" id="CHEBI:28938"/>
        <dbReference type="ChEBI" id="CHEBI:58451"/>
        <dbReference type="ChEBI" id="CHEBI:597326"/>
        <dbReference type="EC" id="1.4.3.5"/>
    </reaction>
</comment>
<evidence type="ECO:0000313" key="9">
    <source>
        <dbReference type="EMBL" id="AGH17399.1"/>
    </source>
</evidence>
<dbReference type="PIRSF" id="PIRSF000190">
    <property type="entry name" value="Pyd_amn-ph_oxd"/>
    <property type="match status" value="1"/>
</dbReference>
<feature type="binding site" evidence="6">
    <location>
        <position position="182"/>
    </location>
    <ligand>
        <name>FMN</name>
        <dbReference type="ChEBI" id="CHEBI:58210"/>
    </ligand>
</feature>
<keyword evidence="10" id="KW-1185">Reference proteome</keyword>
<evidence type="ECO:0000256" key="3">
    <source>
        <dbReference type="ARBA" id="ARBA00022643"/>
    </source>
</evidence>
<evidence type="ECO:0000256" key="6">
    <source>
        <dbReference type="HAMAP-Rule" id="MF_01629"/>
    </source>
</evidence>
<protein>
    <recommendedName>
        <fullName evidence="6">Pyridoxine/pyridoxamine 5'-phosphate oxidase</fullName>
        <ecNumber evidence="6">1.4.3.5</ecNumber>
    </recommendedName>
    <alternativeName>
        <fullName evidence="6">PNP/PMP oxidase</fullName>
        <shortName evidence="6">PNPOx</shortName>
    </alternativeName>
    <alternativeName>
        <fullName evidence="6">Pyridoxal 5'-phosphate synthase</fullName>
    </alternativeName>
</protein>
<feature type="domain" description="Pyridoxine 5'-phosphate oxidase dimerisation C-terminal" evidence="8">
    <location>
        <begin position="159"/>
        <end position="201"/>
    </location>
</feature>
<dbReference type="InterPro" id="IPR019576">
    <property type="entry name" value="Pyridoxamine_oxidase_dimer_C"/>
</dbReference>
<feature type="binding site" evidence="6">
    <location>
        <begin position="127"/>
        <end position="128"/>
    </location>
    <ligand>
        <name>FMN</name>
        <dbReference type="ChEBI" id="CHEBI:58210"/>
    </ligand>
</feature>
<keyword evidence="4 6" id="KW-0560">Oxidoreductase</keyword>
<proteinExistence type="inferred from homology"/>
<sequence length="201" mass="23626">MKQDVPINNDVVFTLLSQWMQEAQSSESHDPHAVVLATADRMGFPNARVVLIKHFDQEGFVFYTNSQSPKGKEILENPKASLCFHWKSLARQLRVRGLVEKYCDLASDHYYASRPRESKIGAWASKQSQKMPSLDDLQKSVQRYSSFYQEKEIPRPVWWHGFRICPLSIEFWSERPYRLHDRLLFSRETIAGKWTQFLLYP</sequence>
<dbReference type="NCBIfam" id="TIGR00558">
    <property type="entry name" value="pdxH"/>
    <property type="match status" value="1"/>
</dbReference>
<dbReference type="RefSeq" id="WP_015452994.1">
    <property type="nucleotide sequence ID" value="NC_020549.1"/>
</dbReference>
<feature type="binding site" evidence="6">
    <location>
        <begin position="63"/>
        <end position="64"/>
    </location>
    <ligand>
        <name>FMN</name>
        <dbReference type="ChEBI" id="CHEBI:58210"/>
    </ligand>
</feature>
<dbReference type="SUPFAM" id="SSF50475">
    <property type="entry name" value="FMN-binding split barrel"/>
    <property type="match status" value="1"/>
</dbReference>
<dbReference type="Proteomes" id="UP000011820">
    <property type="component" value="Chromosome"/>
</dbReference>
<feature type="binding site" evidence="6">
    <location>
        <position position="110"/>
    </location>
    <ligand>
        <name>substrate</name>
    </ligand>
</feature>
<reference evidence="9 10" key="1">
    <citation type="journal article" date="2013" name="Genome Announc.">
        <title>Complete Genome Sequence of a Chinese Strain of 'Candidatus Liberibacter asiaticus'.</title>
        <authorList>
            <person name="Lin H."/>
            <person name="Han C.S."/>
            <person name="Liu B."/>
            <person name="Lou B."/>
            <person name="Bai X."/>
            <person name="Deng C."/>
            <person name="Civerolo E.L."/>
            <person name="Gupta G."/>
        </authorList>
    </citation>
    <scope>NUCLEOTIDE SEQUENCE [LARGE SCALE GENOMIC DNA]</scope>
    <source>
        <strain evidence="10">gxpsy</strain>
    </source>
</reference>
<name>A0ABN4B741_LIBAS</name>
<feature type="binding site" evidence="6">
    <location>
        <begin position="48"/>
        <end position="53"/>
    </location>
    <ligand>
        <name>FMN</name>
        <dbReference type="ChEBI" id="CHEBI:58210"/>
    </ligand>
</feature>
<dbReference type="NCBIfam" id="NF004231">
    <property type="entry name" value="PRK05679.1"/>
    <property type="match status" value="1"/>
</dbReference>
<keyword evidence="5 6" id="KW-0664">Pyridoxine biosynthesis</keyword>
<evidence type="ECO:0000313" key="10">
    <source>
        <dbReference type="Proteomes" id="UP000011820"/>
    </source>
</evidence>
<evidence type="ECO:0000256" key="1">
    <source>
        <dbReference type="ARBA" id="ARBA00007301"/>
    </source>
</evidence>
<comment type="cofactor">
    <cofactor evidence="6">
        <name>FMN</name>
        <dbReference type="ChEBI" id="CHEBI:58210"/>
    </cofactor>
    <text evidence="6">Binds 1 FMN per subunit.</text>
</comment>
<keyword evidence="3 6" id="KW-0288">FMN</keyword>
<dbReference type="PANTHER" id="PTHR10851">
    <property type="entry name" value="PYRIDOXINE-5-PHOSPHATE OXIDASE"/>
    <property type="match status" value="1"/>
</dbReference>
<dbReference type="InterPro" id="IPR011576">
    <property type="entry name" value="Pyridox_Oxase_N"/>
</dbReference>
<comment type="caution">
    <text evidence="6">Lacks conserved residue(s) required for the propagation of feature annotation.</text>
</comment>
<gene>
    <name evidence="6" type="primary">pdxH</name>
    <name evidence="9" type="ORF">WSI_05210</name>
</gene>
<feature type="domain" description="Pyridoxamine 5'-phosphate oxidase N-terminal" evidence="7">
    <location>
        <begin position="23"/>
        <end position="143"/>
    </location>
</feature>
<dbReference type="Pfam" id="PF01243">
    <property type="entry name" value="PNPOx_N"/>
    <property type="match status" value="1"/>
</dbReference>
<feature type="binding site" evidence="6">
    <location>
        <begin position="178"/>
        <end position="180"/>
    </location>
    <ligand>
        <name>substrate</name>
    </ligand>
</feature>
<evidence type="ECO:0000256" key="5">
    <source>
        <dbReference type="ARBA" id="ARBA00023096"/>
    </source>
</evidence>
<dbReference type="GeneID" id="93077379"/>
<keyword evidence="2 6" id="KW-0285">Flavoprotein</keyword>
<dbReference type="EC" id="1.4.3.5" evidence="6"/>
<evidence type="ECO:0000256" key="4">
    <source>
        <dbReference type="ARBA" id="ARBA00023002"/>
    </source>
</evidence>
<dbReference type="PANTHER" id="PTHR10851:SF0">
    <property type="entry name" value="PYRIDOXINE-5'-PHOSPHATE OXIDASE"/>
    <property type="match status" value="1"/>
</dbReference>
<dbReference type="Pfam" id="PF10590">
    <property type="entry name" value="PNP_phzG_C"/>
    <property type="match status" value="1"/>
</dbReference>
<dbReference type="InterPro" id="IPR012349">
    <property type="entry name" value="Split_barrel_FMN-bd"/>
</dbReference>
<comment type="pathway">
    <text evidence="6">Cofactor metabolism; pyridoxal 5'-phosphate salvage; pyridoxal 5'-phosphate from pyridoxamine 5'-phosphate: step 1/1.</text>
</comment>
<comment type="subunit">
    <text evidence="6">Homodimer.</text>
</comment>
<evidence type="ECO:0000256" key="2">
    <source>
        <dbReference type="ARBA" id="ARBA00022630"/>
    </source>
</evidence>
<comment type="catalytic activity">
    <reaction evidence="6">
        <text>pyridoxine 5'-phosphate + O2 = pyridoxal 5'-phosphate + H2O2</text>
        <dbReference type="Rhea" id="RHEA:15149"/>
        <dbReference type="ChEBI" id="CHEBI:15379"/>
        <dbReference type="ChEBI" id="CHEBI:16240"/>
        <dbReference type="ChEBI" id="CHEBI:58589"/>
        <dbReference type="ChEBI" id="CHEBI:597326"/>
        <dbReference type="EC" id="1.4.3.5"/>
    </reaction>
</comment>
<dbReference type="HAMAP" id="MF_01629">
    <property type="entry name" value="PdxH"/>
    <property type="match status" value="1"/>
</dbReference>
<feature type="binding site" evidence="6">
    <location>
        <position position="114"/>
    </location>
    <ligand>
        <name>substrate</name>
    </ligand>
</feature>
<evidence type="ECO:0000259" key="8">
    <source>
        <dbReference type="Pfam" id="PF10590"/>
    </source>
</evidence>
<evidence type="ECO:0000259" key="7">
    <source>
        <dbReference type="Pfam" id="PF01243"/>
    </source>
</evidence>
<dbReference type="EMBL" id="CP004005">
    <property type="protein sequence ID" value="AGH17399.1"/>
    <property type="molecule type" value="Genomic_DNA"/>
</dbReference>
<dbReference type="Gene3D" id="2.30.110.10">
    <property type="entry name" value="Electron Transport, Fmn-binding Protein, Chain A"/>
    <property type="match status" value="1"/>
</dbReference>
<accession>A0ABN4B741</accession>
<organism evidence="9 10">
    <name type="scientific">Candidatus Liberibacter asiaticus str. gxpsy</name>
    <dbReference type="NCBI Taxonomy" id="1174529"/>
    <lineage>
        <taxon>Bacteria</taxon>
        <taxon>Pseudomonadati</taxon>
        <taxon>Pseudomonadota</taxon>
        <taxon>Alphaproteobacteria</taxon>
        <taxon>Hyphomicrobiales</taxon>
        <taxon>Rhizobiaceae</taxon>
        <taxon>Liberibacter</taxon>
    </lineage>
</organism>
<feature type="binding site" evidence="6">
    <location>
        <position position="92"/>
    </location>
    <ligand>
        <name>FMN</name>
        <dbReference type="ChEBI" id="CHEBI:58210"/>
    </ligand>
</feature>
<feature type="binding site" evidence="6">
    <location>
        <position position="172"/>
    </location>
    <ligand>
        <name>FMN</name>
        <dbReference type="ChEBI" id="CHEBI:58210"/>
    </ligand>
</feature>
<comment type="similarity">
    <text evidence="1 6">Belongs to the pyridoxamine 5'-phosphate oxidase family.</text>
</comment>
<feature type="binding site" evidence="6">
    <location>
        <position position="118"/>
    </location>
    <ligand>
        <name>substrate</name>
    </ligand>
</feature>
<feature type="binding site" evidence="6">
    <location>
        <position position="53"/>
    </location>
    <ligand>
        <name>substrate</name>
    </ligand>
</feature>
<comment type="function">
    <text evidence="6">Catalyzes the oxidation of either pyridoxine 5'-phosphate (PNP) or pyridoxamine 5'-phosphate (PMP) into pyridoxal 5'-phosphate (PLP).</text>
</comment>
<dbReference type="InterPro" id="IPR000659">
    <property type="entry name" value="Pyridox_Oxase"/>
</dbReference>